<organism evidence="1 2">
    <name type="scientific">Kitasatospora terrestris</name>
    <dbReference type="NCBI Taxonomy" id="258051"/>
    <lineage>
        <taxon>Bacteria</taxon>
        <taxon>Bacillati</taxon>
        <taxon>Actinomycetota</taxon>
        <taxon>Actinomycetes</taxon>
        <taxon>Kitasatosporales</taxon>
        <taxon>Streptomycetaceae</taxon>
        <taxon>Kitasatospora</taxon>
    </lineage>
</organism>
<sequence length="116" mass="12162">MESVSEAVLATSFIAVRPRAAVEAGAAELARRCSRSGADDARGALAACGWALDPVGPAPVTGWRVVGVPTELDLAIEERAAIERARDSRCPAADRDFARGVALALEWMLGFDPIEA</sequence>
<gene>
    <name evidence="1" type="ORF">GCM10023235_74440</name>
</gene>
<accession>A0ABP9EMS9</accession>
<evidence type="ECO:0000313" key="2">
    <source>
        <dbReference type="Proteomes" id="UP001501752"/>
    </source>
</evidence>
<evidence type="ECO:0000313" key="1">
    <source>
        <dbReference type="EMBL" id="GAA4883042.1"/>
    </source>
</evidence>
<proteinExistence type="predicted"/>
<reference evidence="2" key="1">
    <citation type="journal article" date="2019" name="Int. J. Syst. Evol. Microbiol.">
        <title>The Global Catalogue of Microorganisms (GCM) 10K type strain sequencing project: providing services to taxonomists for standard genome sequencing and annotation.</title>
        <authorList>
            <consortium name="The Broad Institute Genomics Platform"/>
            <consortium name="The Broad Institute Genome Sequencing Center for Infectious Disease"/>
            <person name="Wu L."/>
            <person name="Ma J."/>
        </authorList>
    </citation>
    <scope>NUCLEOTIDE SEQUENCE [LARGE SCALE GENOMIC DNA]</scope>
    <source>
        <strain evidence="2">JCM 13006</strain>
    </source>
</reference>
<comment type="caution">
    <text evidence="1">The sequence shown here is derived from an EMBL/GenBank/DDBJ whole genome shotgun (WGS) entry which is preliminary data.</text>
</comment>
<dbReference type="Proteomes" id="UP001501752">
    <property type="component" value="Unassembled WGS sequence"/>
</dbReference>
<dbReference type="EMBL" id="BAABIS010000001">
    <property type="protein sequence ID" value="GAA4883042.1"/>
    <property type="molecule type" value="Genomic_DNA"/>
</dbReference>
<keyword evidence="2" id="KW-1185">Reference proteome</keyword>
<name>A0ABP9EMS9_9ACTN</name>
<protein>
    <submittedName>
        <fullName evidence="1">Uncharacterized protein</fullName>
    </submittedName>
</protein>